<dbReference type="SUPFAM" id="SSF81923">
    <property type="entry name" value="Double Clp-N motif"/>
    <property type="match status" value="1"/>
</dbReference>
<dbReference type="EMBL" id="DSRU01000288">
    <property type="protein sequence ID" value="HFN00061.1"/>
    <property type="molecule type" value="Genomic_DNA"/>
</dbReference>
<dbReference type="AlphaFoldDB" id="A0A7C3PK78"/>
<dbReference type="InterPro" id="IPR036628">
    <property type="entry name" value="Clp_N_dom_sf"/>
</dbReference>
<evidence type="ECO:0000259" key="2">
    <source>
        <dbReference type="PROSITE" id="PS51903"/>
    </source>
</evidence>
<evidence type="ECO:0000256" key="1">
    <source>
        <dbReference type="PROSITE-ProRule" id="PRU01251"/>
    </source>
</evidence>
<accession>A0A7C3PK78</accession>
<organism evidence="3">
    <name type="scientific">Oscillatoriales cyanobacterium SpSt-418</name>
    <dbReference type="NCBI Taxonomy" id="2282169"/>
    <lineage>
        <taxon>Bacteria</taxon>
        <taxon>Bacillati</taxon>
        <taxon>Cyanobacteriota</taxon>
        <taxon>Cyanophyceae</taxon>
        <taxon>Oscillatoriophycideae</taxon>
        <taxon>Oscillatoriales</taxon>
    </lineage>
</organism>
<dbReference type="PROSITE" id="PS51903">
    <property type="entry name" value="CLP_R"/>
    <property type="match status" value="1"/>
</dbReference>
<dbReference type="InterPro" id="IPR004176">
    <property type="entry name" value="Clp_R_N"/>
</dbReference>
<name>A0A7C3PK78_9CYAN</name>
<feature type="domain" description="Clp R" evidence="2">
    <location>
        <begin position="6"/>
        <end position="207"/>
    </location>
</feature>
<keyword evidence="1" id="KW-0677">Repeat</keyword>
<sequence>MSINLYEKFTPEQIEAFSQAVLAYTLSKHSLVGTGHLLLGLSRQGQNKSVFGNEVINPDSTFILLPGIAAQTLQAVNVSMSDIENVFDDILSQSSRETIDPSTQAKSAISKVFTSENREIIAPPGKAYLTRSLVPLSSRCLHVFALAWKKAQQAGFVSMTTGHILLALIQGGKEIFDGSPSDAFRVLGLLKVDLLAVENQVTHLLNEKG</sequence>
<protein>
    <recommendedName>
        <fullName evidence="2">Clp R domain-containing protein</fullName>
    </recommendedName>
</protein>
<comment type="caution">
    <text evidence="3">The sequence shown here is derived from an EMBL/GenBank/DDBJ whole genome shotgun (WGS) entry which is preliminary data.</text>
</comment>
<proteinExistence type="predicted"/>
<reference evidence="3" key="1">
    <citation type="journal article" date="2020" name="mSystems">
        <title>Genome- and Community-Level Interaction Insights into Carbon Utilization and Element Cycling Functions of Hydrothermarchaeota in Hydrothermal Sediment.</title>
        <authorList>
            <person name="Zhou Z."/>
            <person name="Liu Y."/>
            <person name="Xu W."/>
            <person name="Pan J."/>
            <person name="Luo Z.H."/>
            <person name="Li M."/>
        </authorList>
    </citation>
    <scope>NUCLEOTIDE SEQUENCE [LARGE SCALE GENOMIC DNA]</scope>
    <source>
        <strain evidence="3">SpSt-418</strain>
    </source>
</reference>
<dbReference type="Gene3D" id="1.10.1780.10">
    <property type="entry name" value="Clp, N-terminal domain"/>
    <property type="match status" value="1"/>
</dbReference>
<evidence type="ECO:0000313" key="3">
    <source>
        <dbReference type="EMBL" id="HFN00061.1"/>
    </source>
</evidence>
<gene>
    <name evidence="3" type="ORF">ENR64_20335</name>
</gene>